<evidence type="ECO:0000256" key="3">
    <source>
        <dbReference type="ARBA" id="ARBA00022827"/>
    </source>
</evidence>
<evidence type="ECO:0000313" key="7">
    <source>
        <dbReference type="EMBL" id="QKF07947.1"/>
    </source>
</evidence>
<dbReference type="GO" id="GO:0033765">
    <property type="term" value="F:steroid dehydrogenase activity, acting on the CH-CH group of donors"/>
    <property type="evidence" value="ECO:0007669"/>
    <property type="project" value="UniProtKB-ARBA"/>
</dbReference>
<dbReference type="InterPro" id="IPR003953">
    <property type="entry name" value="FAD-dep_OxRdtase_2_FAD-bd"/>
</dbReference>
<feature type="domain" description="FAD-dependent oxidoreductase 2 FAD-binding" evidence="6">
    <location>
        <begin position="103"/>
        <end position="583"/>
    </location>
</feature>
<evidence type="ECO:0000256" key="1">
    <source>
        <dbReference type="ARBA" id="ARBA00001974"/>
    </source>
</evidence>
<reference evidence="8" key="1">
    <citation type="submission" date="2020-05" db="EMBL/GenBank/DDBJ databases">
        <title>Novel species in genus Nocardioides.</title>
        <authorList>
            <person name="Zhang G."/>
        </authorList>
    </citation>
    <scope>NUCLEOTIDE SEQUENCE [LARGE SCALE GENOMIC DNA]</scope>
    <source>
        <strain evidence="8">zg-1050</strain>
    </source>
</reference>
<evidence type="ECO:0000313" key="8">
    <source>
        <dbReference type="Proteomes" id="UP000503297"/>
    </source>
</evidence>
<dbReference type="AlphaFoldDB" id="A0A6M8J2V0"/>
<evidence type="ECO:0000256" key="2">
    <source>
        <dbReference type="ARBA" id="ARBA00022630"/>
    </source>
</evidence>
<dbReference type="KEGG" id="bwa:HLV38_00340"/>
<sequence length="607" mass="64956">MLASPTARVHGKRGRHQGGSMASKGDVSRRGFLAGAAGLGAFAVAGMAGCSPKAAGEKSSGKGAAAKGASMRATSLDPYEVPAWAGADPEVADADIVDTRECDLLIVGAGNGGMAAAAYAASQGVDIIVCEKGTVVGGTRHWFAALGTRPFVEKGLTVDRQRLMGEIVRYSSGCCNQDLIRMWMDESNEMFEFVDSIMTPAGAHVVADDHEMPGGMGGTSFYTPPFEHHYVDEKGGRDFEERNVLFEKYIKERGYEVSFGHDLVKLEGDVEAGVTGALFKLEKGYARVKARKGVLLTTGGYSANPEMLTALSPITVKSVTALGYNQNNMGGGIQAAVRFGAVKDLTSATMIFDRGLVAPGTAAGYTKESIEAGMPQFPGNGQFNPGTQPFLKVDMTGRRFCMESAQYDYPAHAVAQRPGGVYVSVWDANFGEDVQRFHTLGCSAGTRMRVQSVKRDDGTYDLDTFFKKELEDGRLQKADTLDELADKLGFAGEHKKNFLASCERYNELYDKGEDEDFFKEGYRLSELRTPPFYGATLGGTLLTTLDGVRINGDCQALAPSGNPIPRLYCAGDCSGSVFAGNYPDQLHGFACGRTMTEAIHAVRHATA</sequence>
<dbReference type="Gene3D" id="3.90.700.10">
    <property type="entry name" value="Succinate dehydrogenase/fumarate reductase flavoprotein, catalytic domain"/>
    <property type="match status" value="1"/>
</dbReference>
<keyword evidence="8" id="KW-1185">Reference proteome</keyword>
<keyword evidence="3" id="KW-0274">FAD</keyword>
<accession>A0A6M8J2V0</accession>
<dbReference type="Proteomes" id="UP000503297">
    <property type="component" value="Chromosome"/>
</dbReference>
<evidence type="ECO:0000259" key="6">
    <source>
        <dbReference type="Pfam" id="PF00890"/>
    </source>
</evidence>
<feature type="region of interest" description="Disordered" evidence="5">
    <location>
        <begin position="1"/>
        <end position="25"/>
    </location>
</feature>
<comment type="cofactor">
    <cofactor evidence="1">
        <name>FAD</name>
        <dbReference type="ChEBI" id="CHEBI:57692"/>
    </cofactor>
</comment>
<keyword evidence="4" id="KW-0560">Oxidoreductase</keyword>
<dbReference type="InterPro" id="IPR050315">
    <property type="entry name" value="FAD-oxidoreductase_2"/>
</dbReference>
<name>A0A6M8J2V0_9ACTN</name>
<dbReference type="PANTHER" id="PTHR43400">
    <property type="entry name" value="FUMARATE REDUCTASE"/>
    <property type="match status" value="1"/>
</dbReference>
<dbReference type="PANTHER" id="PTHR43400:SF10">
    <property type="entry name" value="3-OXOSTEROID 1-DEHYDROGENASE"/>
    <property type="match status" value="1"/>
</dbReference>
<dbReference type="InterPro" id="IPR036188">
    <property type="entry name" value="FAD/NAD-bd_sf"/>
</dbReference>
<dbReference type="Gene3D" id="3.50.50.60">
    <property type="entry name" value="FAD/NAD(P)-binding domain"/>
    <property type="match status" value="2"/>
</dbReference>
<organism evidence="7 8">
    <name type="scientific">Berryella wangjianweii</name>
    <dbReference type="NCBI Taxonomy" id="2734634"/>
    <lineage>
        <taxon>Bacteria</taxon>
        <taxon>Bacillati</taxon>
        <taxon>Actinomycetota</taxon>
        <taxon>Coriobacteriia</taxon>
        <taxon>Eggerthellales</taxon>
        <taxon>Eggerthellaceae</taxon>
        <taxon>Berryella</taxon>
    </lineage>
</organism>
<gene>
    <name evidence="7" type="ORF">HLV38_00340</name>
</gene>
<dbReference type="EMBL" id="CP053716">
    <property type="protein sequence ID" value="QKF07947.1"/>
    <property type="molecule type" value="Genomic_DNA"/>
</dbReference>
<evidence type="ECO:0000256" key="5">
    <source>
        <dbReference type="SAM" id="MobiDB-lite"/>
    </source>
</evidence>
<dbReference type="Pfam" id="PF00890">
    <property type="entry name" value="FAD_binding_2"/>
    <property type="match status" value="1"/>
</dbReference>
<keyword evidence="2" id="KW-0285">Flavoprotein</keyword>
<dbReference type="GO" id="GO:0008202">
    <property type="term" value="P:steroid metabolic process"/>
    <property type="evidence" value="ECO:0007669"/>
    <property type="project" value="UniProtKB-ARBA"/>
</dbReference>
<proteinExistence type="predicted"/>
<evidence type="ECO:0000256" key="4">
    <source>
        <dbReference type="ARBA" id="ARBA00023002"/>
    </source>
</evidence>
<protein>
    <submittedName>
        <fullName evidence="7">FAD-binding protein</fullName>
    </submittedName>
</protein>
<dbReference type="SUPFAM" id="SSF51905">
    <property type="entry name" value="FAD/NAD(P)-binding domain"/>
    <property type="match status" value="1"/>
</dbReference>
<dbReference type="InterPro" id="IPR027477">
    <property type="entry name" value="Succ_DH/fumarate_Rdtase_cat_sf"/>
</dbReference>
<dbReference type="InterPro" id="IPR006311">
    <property type="entry name" value="TAT_signal"/>
</dbReference>
<dbReference type="PROSITE" id="PS51318">
    <property type="entry name" value="TAT"/>
    <property type="match status" value="1"/>
</dbReference>
<dbReference type="SUPFAM" id="SSF56425">
    <property type="entry name" value="Succinate dehydrogenase/fumarate reductase flavoprotein, catalytic domain"/>
    <property type="match status" value="1"/>
</dbReference>